<keyword evidence="4 6" id="KW-1133">Transmembrane helix</keyword>
<dbReference type="Proteomes" id="UP001055437">
    <property type="component" value="Chromosome"/>
</dbReference>
<feature type="transmembrane region" description="Helical" evidence="6">
    <location>
        <begin position="69"/>
        <end position="91"/>
    </location>
</feature>
<dbReference type="InterPro" id="IPR037185">
    <property type="entry name" value="EmrE-like"/>
</dbReference>
<dbReference type="EMBL" id="CP099799">
    <property type="protein sequence ID" value="USS00260.1"/>
    <property type="molecule type" value="Genomic_DNA"/>
</dbReference>
<feature type="domain" description="EamA" evidence="7">
    <location>
        <begin position="6"/>
        <end position="137"/>
    </location>
</feature>
<feature type="domain" description="EamA" evidence="7">
    <location>
        <begin position="148"/>
        <end position="276"/>
    </location>
</feature>
<dbReference type="Proteomes" id="UP000280586">
    <property type="component" value="Chromosome"/>
</dbReference>
<keyword evidence="3 6" id="KW-0812">Transmembrane</keyword>
<evidence type="ECO:0000259" key="7">
    <source>
        <dbReference type="Pfam" id="PF00892"/>
    </source>
</evidence>
<feature type="transmembrane region" description="Helical" evidence="6">
    <location>
        <begin position="177"/>
        <end position="199"/>
    </location>
</feature>
<protein>
    <submittedName>
        <fullName evidence="9">DMT family transporter</fullName>
    </submittedName>
    <submittedName>
        <fullName evidence="8">EamA/RhaT family transporter</fullName>
    </submittedName>
</protein>
<dbReference type="PANTHER" id="PTHR22911">
    <property type="entry name" value="ACYL-MALONYL CONDENSING ENZYME-RELATED"/>
    <property type="match status" value="1"/>
</dbReference>
<dbReference type="PANTHER" id="PTHR22911:SF6">
    <property type="entry name" value="SOLUTE CARRIER FAMILY 35 MEMBER G1"/>
    <property type="match status" value="1"/>
</dbReference>
<name>A0A9N7PIG2_CLOSE</name>
<evidence type="ECO:0000313" key="9">
    <source>
        <dbReference type="EMBL" id="USS00260.1"/>
    </source>
</evidence>
<sequence>MKNKNKAIVLMLISALGFALMSTFVKLAGDLPSIEKSFFRNFISLIVATYIIIRSKASFVGKSENRRALIFRSLFGTLGIIANFYAIDHLILADANMLNKLSPFFVIIFSFIFLKEKISNKQIFALVIAFSGSLFIIKPTFSVEMLPAIIGISSAIFAGAAYTFVRYLGGKEKGATIVFMFSAFSCITTLPLVILNFKIPSLTQLIYLLLAGVCASSSQFALTEAYKNAPAKEVSIYDYSQIIFSAIIGFIIFNQIPDYLSIIGYIFIIGASIYMFFYNKKSASSVTTSK</sequence>
<evidence type="ECO:0000313" key="8">
    <source>
        <dbReference type="EMBL" id="AYE33701.1"/>
    </source>
</evidence>
<dbReference type="RefSeq" id="WP_066676915.1">
    <property type="nucleotide sequence ID" value="NZ_CABMIZ010000020.1"/>
</dbReference>
<reference evidence="9" key="2">
    <citation type="submission" date="2022-06" db="EMBL/GenBank/DDBJ databases">
        <authorList>
            <person name="Holder M.E."/>
            <person name="Ajami N.J."/>
            <person name="Petrosino J.F."/>
        </authorList>
    </citation>
    <scope>NUCLEOTIDE SEQUENCE</scope>
    <source>
        <strain evidence="9">RMA 8861</strain>
    </source>
</reference>
<evidence type="ECO:0000313" key="11">
    <source>
        <dbReference type="Proteomes" id="UP001055437"/>
    </source>
</evidence>
<feature type="transmembrane region" description="Helical" evidence="6">
    <location>
        <begin position="147"/>
        <end position="165"/>
    </location>
</feature>
<comment type="subcellular location">
    <subcellularLocation>
        <location evidence="1">Membrane</location>
        <topology evidence="1">Multi-pass membrane protein</topology>
    </subcellularLocation>
</comment>
<feature type="transmembrane region" description="Helical" evidence="6">
    <location>
        <begin position="97"/>
        <end position="114"/>
    </location>
</feature>
<keyword evidence="11" id="KW-1185">Reference proteome</keyword>
<dbReference type="AlphaFoldDB" id="A0A9N7PIG2"/>
<dbReference type="InterPro" id="IPR000620">
    <property type="entry name" value="EamA_dom"/>
</dbReference>
<dbReference type="GO" id="GO:0016020">
    <property type="term" value="C:membrane"/>
    <property type="evidence" value="ECO:0007669"/>
    <property type="project" value="UniProtKB-SubCell"/>
</dbReference>
<evidence type="ECO:0000256" key="3">
    <source>
        <dbReference type="ARBA" id="ARBA00022692"/>
    </source>
</evidence>
<reference evidence="8 10" key="1">
    <citation type="submission" date="2017-09" db="EMBL/GenBank/DDBJ databases">
        <authorList>
            <person name="Thomas P."/>
            <person name="Seyboldt C."/>
        </authorList>
    </citation>
    <scope>NUCLEOTIDE SEQUENCE [LARGE SCALE GENOMIC DNA]</scope>
    <source>
        <strain evidence="8 10">DSM 7534</strain>
    </source>
</reference>
<evidence type="ECO:0000256" key="6">
    <source>
        <dbReference type="SAM" id="Phobius"/>
    </source>
</evidence>
<evidence type="ECO:0000256" key="4">
    <source>
        <dbReference type="ARBA" id="ARBA00022989"/>
    </source>
</evidence>
<dbReference type="GeneID" id="303559857"/>
<evidence type="ECO:0000313" key="10">
    <source>
        <dbReference type="Proteomes" id="UP000280586"/>
    </source>
</evidence>
<feature type="transmembrane region" description="Helical" evidence="6">
    <location>
        <begin position="234"/>
        <end position="253"/>
    </location>
</feature>
<dbReference type="Pfam" id="PF00892">
    <property type="entry name" value="EamA"/>
    <property type="match status" value="2"/>
</dbReference>
<accession>A0A9N7PIG2</accession>
<dbReference type="OrthoDB" id="5148831at2"/>
<proteinExistence type="inferred from homology"/>
<dbReference type="EMBL" id="CP023671">
    <property type="protein sequence ID" value="AYE33701.1"/>
    <property type="molecule type" value="Genomic_DNA"/>
</dbReference>
<organism evidence="8 10">
    <name type="scientific">Clostridium septicum</name>
    <dbReference type="NCBI Taxonomy" id="1504"/>
    <lineage>
        <taxon>Bacteria</taxon>
        <taxon>Bacillati</taxon>
        <taxon>Bacillota</taxon>
        <taxon>Clostridia</taxon>
        <taxon>Eubacteriales</taxon>
        <taxon>Clostridiaceae</taxon>
        <taxon>Clostridium</taxon>
    </lineage>
</organism>
<feature type="transmembrane region" description="Helical" evidence="6">
    <location>
        <begin position="259"/>
        <end position="277"/>
    </location>
</feature>
<feature type="transmembrane region" description="Helical" evidence="6">
    <location>
        <begin position="123"/>
        <end position="141"/>
    </location>
</feature>
<keyword evidence="5 6" id="KW-0472">Membrane</keyword>
<evidence type="ECO:0000256" key="5">
    <source>
        <dbReference type="ARBA" id="ARBA00023136"/>
    </source>
</evidence>
<feature type="transmembrane region" description="Helical" evidence="6">
    <location>
        <begin position="38"/>
        <end position="57"/>
    </location>
</feature>
<evidence type="ECO:0000256" key="1">
    <source>
        <dbReference type="ARBA" id="ARBA00004141"/>
    </source>
</evidence>
<comment type="similarity">
    <text evidence="2">Belongs to the EamA transporter family.</text>
</comment>
<evidence type="ECO:0000256" key="2">
    <source>
        <dbReference type="ARBA" id="ARBA00007362"/>
    </source>
</evidence>
<dbReference type="SUPFAM" id="SSF103481">
    <property type="entry name" value="Multidrug resistance efflux transporter EmrE"/>
    <property type="match status" value="2"/>
</dbReference>
<gene>
    <name evidence="8" type="ORF">CP523_04050</name>
    <name evidence="9" type="ORF">NH397_12290</name>
</gene>
<feature type="transmembrane region" description="Helical" evidence="6">
    <location>
        <begin position="205"/>
        <end position="222"/>
    </location>
</feature>
<dbReference type="KEGG" id="csep:CP523_04050"/>